<dbReference type="PROSITE" id="PS51257">
    <property type="entry name" value="PROKAR_LIPOPROTEIN"/>
    <property type="match status" value="1"/>
</dbReference>
<evidence type="ECO:0000313" key="3">
    <source>
        <dbReference type="Proteomes" id="UP001138802"/>
    </source>
</evidence>
<dbReference type="InterPro" id="IPR036880">
    <property type="entry name" value="Kunitz_BPTI_sf"/>
</dbReference>
<dbReference type="Proteomes" id="UP001138802">
    <property type="component" value="Unassembled WGS sequence"/>
</dbReference>
<accession>A0A9X0WI69</accession>
<keyword evidence="3" id="KW-1185">Reference proteome</keyword>
<dbReference type="SUPFAM" id="SSF57362">
    <property type="entry name" value="BPTI-like"/>
    <property type="match status" value="1"/>
</dbReference>
<organism evidence="2 3">
    <name type="scientific">Thiocapsa imhoffii</name>
    <dbReference type="NCBI Taxonomy" id="382777"/>
    <lineage>
        <taxon>Bacteria</taxon>
        <taxon>Pseudomonadati</taxon>
        <taxon>Pseudomonadota</taxon>
        <taxon>Gammaproteobacteria</taxon>
        <taxon>Chromatiales</taxon>
        <taxon>Chromatiaceae</taxon>
        <taxon>Thiocapsa</taxon>
    </lineage>
</organism>
<protein>
    <recommendedName>
        <fullName evidence="1">BPTI/Kunitz inhibitor domain-containing protein</fullName>
    </recommendedName>
</protein>
<dbReference type="Gene3D" id="4.10.410.10">
    <property type="entry name" value="Pancreatic trypsin inhibitor Kunitz domain"/>
    <property type="match status" value="1"/>
</dbReference>
<dbReference type="PROSITE" id="PS50279">
    <property type="entry name" value="BPTI_KUNITZ_2"/>
    <property type="match status" value="1"/>
</dbReference>
<evidence type="ECO:0000313" key="2">
    <source>
        <dbReference type="EMBL" id="MBK1644572.1"/>
    </source>
</evidence>
<evidence type="ECO:0000259" key="1">
    <source>
        <dbReference type="PROSITE" id="PS50279"/>
    </source>
</evidence>
<dbReference type="Pfam" id="PF00014">
    <property type="entry name" value="Kunitz_BPTI"/>
    <property type="match status" value="1"/>
</dbReference>
<dbReference type="EMBL" id="NRSD01000006">
    <property type="protein sequence ID" value="MBK1644572.1"/>
    <property type="molecule type" value="Genomic_DNA"/>
</dbReference>
<gene>
    <name evidence="2" type="ORF">CKO25_07900</name>
</gene>
<reference evidence="2 3" key="1">
    <citation type="journal article" date="2020" name="Microorganisms">
        <title>Osmotic Adaptation and Compatible Solute Biosynthesis of Phototrophic Bacteria as Revealed from Genome Analyses.</title>
        <authorList>
            <person name="Imhoff J.F."/>
            <person name="Rahn T."/>
            <person name="Kunzel S."/>
            <person name="Keller A."/>
            <person name="Neulinger S.C."/>
        </authorList>
    </citation>
    <scope>NUCLEOTIDE SEQUENCE [LARGE SCALE GENOMIC DNA]</scope>
    <source>
        <strain evidence="2 3">DSM 21303</strain>
    </source>
</reference>
<dbReference type="AlphaFoldDB" id="A0A9X0WI69"/>
<comment type="caution">
    <text evidence="2">The sequence shown here is derived from an EMBL/GenBank/DDBJ whole genome shotgun (WGS) entry which is preliminary data.</text>
</comment>
<feature type="domain" description="BPTI/Kunitz inhibitor" evidence="1">
    <location>
        <begin position="46"/>
        <end position="95"/>
    </location>
</feature>
<proteinExistence type="predicted"/>
<name>A0A9X0WI69_9GAMM</name>
<dbReference type="InterPro" id="IPR002223">
    <property type="entry name" value="Kunitz_BPTI"/>
</dbReference>
<dbReference type="GO" id="GO:0004867">
    <property type="term" value="F:serine-type endopeptidase inhibitor activity"/>
    <property type="evidence" value="ECO:0007669"/>
    <property type="project" value="InterPro"/>
</dbReference>
<sequence>MTRRVRRRGGWMPILCWSLVLVLAGCGGKTPTIKTTAAPDQLHVSCVSDLERMSCGGDRVGFYYDYRDDRCKPMQYGACTARAPFKTREECMTFCGANP</sequence>